<keyword evidence="2" id="KW-0378">Hydrolase</keyword>
<dbReference type="AlphaFoldDB" id="A0A8E2JPQ8"/>
<organism evidence="2 3">
    <name type="scientific">Glonium stellatum</name>
    <dbReference type="NCBI Taxonomy" id="574774"/>
    <lineage>
        <taxon>Eukaryota</taxon>
        <taxon>Fungi</taxon>
        <taxon>Dikarya</taxon>
        <taxon>Ascomycota</taxon>
        <taxon>Pezizomycotina</taxon>
        <taxon>Dothideomycetes</taxon>
        <taxon>Pleosporomycetidae</taxon>
        <taxon>Gloniales</taxon>
        <taxon>Gloniaceae</taxon>
        <taxon>Glonium</taxon>
    </lineage>
</organism>
<dbReference type="InterPro" id="IPR003593">
    <property type="entry name" value="AAA+_ATPase"/>
</dbReference>
<dbReference type="EMBL" id="KV750482">
    <property type="protein sequence ID" value="OCL04534.1"/>
    <property type="molecule type" value="Genomic_DNA"/>
</dbReference>
<protein>
    <submittedName>
        <fullName evidence="2">P-loop containing nucleoside triphosphate hydrolase protein</fullName>
    </submittedName>
</protein>
<dbReference type="Gene3D" id="3.40.50.300">
    <property type="entry name" value="P-loop containing nucleotide triphosphate hydrolases"/>
    <property type="match status" value="1"/>
</dbReference>
<reference evidence="2 3" key="1">
    <citation type="journal article" date="2016" name="Nat. Commun.">
        <title>Ectomycorrhizal ecology is imprinted in the genome of the dominant symbiotic fungus Cenococcum geophilum.</title>
        <authorList>
            <consortium name="DOE Joint Genome Institute"/>
            <person name="Peter M."/>
            <person name="Kohler A."/>
            <person name="Ohm R.A."/>
            <person name="Kuo A."/>
            <person name="Krutzmann J."/>
            <person name="Morin E."/>
            <person name="Arend M."/>
            <person name="Barry K.W."/>
            <person name="Binder M."/>
            <person name="Choi C."/>
            <person name="Clum A."/>
            <person name="Copeland A."/>
            <person name="Grisel N."/>
            <person name="Haridas S."/>
            <person name="Kipfer T."/>
            <person name="LaButti K."/>
            <person name="Lindquist E."/>
            <person name="Lipzen A."/>
            <person name="Maire R."/>
            <person name="Meier B."/>
            <person name="Mihaltcheva S."/>
            <person name="Molinier V."/>
            <person name="Murat C."/>
            <person name="Poggeler S."/>
            <person name="Quandt C.A."/>
            <person name="Sperisen C."/>
            <person name="Tritt A."/>
            <person name="Tisserant E."/>
            <person name="Crous P.W."/>
            <person name="Henrissat B."/>
            <person name="Nehls U."/>
            <person name="Egli S."/>
            <person name="Spatafora J.W."/>
            <person name="Grigoriev I.V."/>
            <person name="Martin F.M."/>
        </authorList>
    </citation>
    <scope>NUCLEOTIDE SEQUENCE [LARGE SCALE GENOMIC DNA]</scope>
    <source>
        <strain evidence="2 3">CBS 207.34</strain>
    </source>
</reference>
<dbReference type="Proteomes" id="UP000250140">
    <property type="component" value="Unassembled WGS sequence"/>
</dbReference>
<dbReference type="OrthoDB" id="10042665at2759"/>
<dbReference type="InterPro" id="IPR027417">
    <property type="entry name" value="P-loop_NTPase"/>
</dbReference>
<dbReference type="GO" id="GO:0016887">
    <property type="term" value="F:ATP hydrolysis activity"/>
    <property type="evidence" value="ECO:0007669"/>
    <property type="project" value="InterPro"/>
</dbReference>
<proteinExistence type="predicted"/>
<accession>A0A8E2JPQ8</accession>
<dbReference type="InterPro" id="IPR003959">
    <property type="entry name" value="ATPase_AAA_core"/>
</dbReference>
<evidence type="ECO:0000313" key="2">
    <source>
        <dbReference type="EMBL" id="OCL04534.1"/>
    </source>
</evidence>
<keyword evidence="3" id="KW-1185">Reference proteome</keyword>
<dbReference type="PANTHER" id="PTHR46411">
    <property type="entry name" value="FAMILY ATPASE, PUTATIVE-RELATED"/>
    <property type="match status" value="1"/>
</dbReference>
<gene>
    <name evidence="2" type="ORF">AOQ84DRAFT_346095</name>
</gene>
<dbReference type="Pfam" id="PF22942">
    <property type="entry name" value="DUF7025"/>
    <property type="match status" value="1"/>
</dbReference>
<feature type="domain" description="AAA+ ATPase" evidence="1">
    <location>
        <begin position="420"/>
        <end position="545"/>
    </location>
</feature>
<evidence type="ECO:0000259" key="1">
    <source>
        <dbReference type="SMART" id="SM00382"/>
    </source>
</evidence>
<dbReference type="SUPFAM" id="SSF52540">
    <property type="entry name" value="P-loop containing nucleoside triphosphate hydrolases"/>
    <property type="match status" value="1"/>
</dbReference>
<dbReference type="GO" id="GO:0005524">
    <property type="term" value="F:ATP binding"/>
    <property type="evidence" value="ECO:0007669"/>
    <property type="project" value="InterPro"/>
</dbReference>
<dbReference type="PANTHER" id="PTHR46411:SF1">
    <property type="entry name" value="FAMILY ATPASE, PUTATIVE (AFU_ORTHOLOGUE AFUA_7G05752)-RELATED"/>
    <property type="match status" value="1"/>
</dbReference>
<name>A0A8E2JPQ8_9PEZI</name>
<dbReference type="InterPro" id="IPR054289">
    <property type="entry name" value="DUF7025"/>
</dbReference>
<dbReference type="CDD" id="cd19481">
    <property type="entry name" value="RecA-like_protease"/>
    <property type="match status" value="1"/>
</dbReference>
<dbReference type="SMART" id="SM00382">
    <property type="entry name" value="AAA"/>
    <property type="match status" value="1"/>
</dbReference>
<dbReference type="Pfam" id="PF00004">
    <property type="entry name" value="AAA"/>
    <property type="match status" value="1"/>
</dbReference>
<sequence>MSSGVEEIPEVRGSKVEVKVLNEIWDKQSCQYKVIETSPDTLSERDMYAEYVCVLRRKFGKDKKDCSTYLDIKSEELRDALQVVLNGVRAISLWEDKPTIPTNIMLNFLPQLKTHQENLSPDSIGAKHLQGLMGFLETHFAPTTKSLLPLLDHGEINFDLLWALFKPNTHVFTICEGSDQPRCLIYDSGNFKTSPFGEKSFELDCHYLGYDGKVFGEVKTTLSIPEFRSTIKIASLNVFPLEHHRRQAEIRQHFISNGRKFVSLRDINHREYEGIAFFKTKDGPSRFSTSGRIMVDAIAFHRQNPNYGKQAIVIDLYGISVDNQVIKQQGDVKSQGLVPEEIGDEEYLICPPTVLAFSLADKKWGEFAVANIKDIEWNALAFSSLAIEEDKKTVLQGLVKSYQSGSGKSRFDDVIKGKGKGLVFLLHGPPGVGKTLTAEALAESEGRPLYVASAGDLDTDPARLEQSLAPIVENVHRWSAVLLLDEADIFLAQRTLTEVQRNSLVSVFLRQMEYLQGIMFLTTNRVTVFDEAIQSRIHLALRYDELKGPAREQVWKTFLKRADAAANISRKDMQTLLGYLLNGRQIKNAIRTGYGLAECKGEKLAYEHLRKAITLNQDFEYDLKGIGSVENLRSYV</sequence>
<evidence type="ECO:0000313" key="3">
    <source>
        <dbReference type="Proteomes" id="UP000250140"/>
    </source>
</evidence>